<gene>
    <name evidence="2" type="ORF">METZ01_LOCUS122292</name>
</gene>
<keyword evidence="1" id="KW-0472">Membrane</keyword>
<keyword evidence="1" id="KW-1133">Transmembrane helix</keyword>
<feature type="non-terminal residue" evidence="2">
    <location>
        <position position="1"/>
    </location>
</feature>
<dbReference type="InterPro" id="IPR043130">
    <property type="entry name" value="CDP-OH_PTrfase_TM_dom"/>
</dbReference>
<dbReference type="InterPro" id="IPR000462">
    <property type="entry name" value="CDP-OH_P_trans"/>
</dbReference>
<reference evidence="2" key="1">
    <citation type="submission" date="2018-05" db="EMBL/GenBank/DDBJ databases">
        <authorList>
            <person name="Lanie J.A."/>
            <person name="Ng W.-L."/>
            <person name="Kazmierczak K.M."/>
            <person name="Andrzejewski T.M."/>
            <person name="Davidsen T.M."/>
            <person name="Wayne K.J."/>
            <person name="Tettelin H."/>
            <person name="Glass J.I."/>
            <person name="Rusch D."/>
            <person name="Podicherti R."/>
            <person name="Tsui H.-C.T."/>
            <person name="Winkler M.E."/>
        </authorList>
    </citation>
    <scope>NUCLEOTIDE SEQUENCE</scope>
</reference>
<dbReference type="AlphaFoldDB" id="A0A381XXF6"/>
<evidence type="ECO:0000313" key="2">
    <source>
        <dbReference type="EMBL" id="SVA69438.1"/>
    </source>
</evidence>
<dbReference type="GO" id="GO:0016020">
    <property type="term" value="C:membrane"/>
    <property type="evidence" value="ECO:0007669"/>
    <property type="project" value="InterPro"/>
</dbReference>
<proteinExistence type="predicted"/>
<keyword evidence="1" id="KW-0812">Transmembrane</keyword>
<protein>
    <recommendedName>
        <fullName evidence="3">CDP-diacylglycerol--glycerol-3-phosphate 3-phosphatidyltransferase</fullName>
    </recommendedName>
</protein>
<dbReference type="GO" id="GO:0008654">
    <property type="term" value="P:phospholipid biosynthetic process"/>
    <property type="evidence" value="ECO:0007669"/>
    <property type="project" value="InterPro"/>
</dbReference>
<evidence type="ECO:0000256" key="1">
    <source>
        <dbReference type="SAM" id="Phobius"/>
    </source>
</evidence>
<dbReference type="EMBL" id="UINC01016728">
    <property type="protein sequence ID" value="SVA69438.1"/>
    <property type="molecule type" value="Genomic_DNA"/>
</dbReference>
<sequence>VTIEGKFLDPLADKILVLSAFISFAIMGIIDYWMVGLIIFRDLFVTGLRFAMVSKGLEMVTSRLAKFKTGIQITVIIFTLIFLGLQQGIAWEWTMPILAIIEQYRLIYILTFIVTLFTIYTGVNYLYHNRPIIQKYLSRSI</sequence>
<organism evidence="2">
    <name type="scientific">marine metagenome</name>
    <dbReference type="NCBI Taxonomy" id="408172"/>
    <lineage>
        <taxon>unclassified sequences</taxon>
        <taxon>metagenomes</taxon>
        <taxon>ecological metagenomes</taxon>
    </lineage>
</organism>
<name>A0A381XXF6_9ZZZZ</name>
<feature type="transmembrane region" description="Helical" evidence="1">
    <location>
        <begin position="106"/>
        <end position="127"/>
    </location>
</feature>
<feature type="transmembrane region" description="Helical" evidence="1">
    <location>
        <begin position="15"/>
        <end position="40"/>
    </location>
</feature>
<accession>A0A381XXF6</accession>
<dbReference type="Gene3D" id="1.20.120.1760">
    <property type="match status" value="1"/>
</dbReference>
<dbReference type="Pfam" id="PF01066">
    <property type="entry name" value="CDP-OH_P_transf"/>
    <property type="match status" value="1"/>
</dbReference>
<feature type="transmembrane region" description="Helical" evidence="1">
    <location>
        <begin position="69"/>
        <end position="86"/>
    </location>
</feature>
<dbReference type="GO" id="GO:0016780">
    <property type="term" value="F:phosphotransferase activity, for other substituted phosphate groups"/>
    <property type="evidence" value="ECO:0007669"/>
    <property type="project" value="InterPro"/>
</dbReference>
<evidence type="ECO:0008006" key="3">
    <source>
        <dbReference type="Google" id="ProtNLM"/>
    </source>
</evidence>